<feature type="compositionally biased region" description="Low complexity" evidence="5">
    <location>
        <begin position="416"/>
        <end position="425"/>
    </location>
</feature>
<feature type="compositionally biased region" description="Pro residues" evidence="5">
    <location>
        <begin position="488"/>
        <end position="499"/>
    </location>
</feature>
<feature type="compositionally biased region" description="Acidic residues" evidence="5">
    <location>
        <begin position="87"/>
        <end position="96"/>
    </location>
</feature>
<evidence type="ECO:0000256" key="5">
    <source>
        <dbReference type="SAM" id="MobiDB-lite"/>
    </source>
</evidence>
<evidence type="ECO:0000256" key="3">
    <source>
        <dbReference type="ARBA" id="ARBA00022664"/>
    </source>
</evidence>
<dbReference type="AlphaFoldDB" id="A0A1D2AA63"/>
<keyword evidence="3" id="KW-0507">mRNA processing</keyword>
<dbReference type="PANTHER" id="PTHR36884">
    <property type="entry name" value="FIP1[III]-LIKE PROTEIN"/>
    <property type="match status" value="1"/>
</dbReference>
<feature type="region of interest" description="Disordered" evidence="5">
    <location>
        <begin position="1"/>
        <end position="96"/>
    </location>
</feature>
<dbReference type="PANTHER" id="PTHR36884:SF4">
    <property type="entry name" value="FIP1[III]-LIKE PROTEIN"/>
    <property type="match status" value="1"/>
</dbReference>
<feature type="compositionally biased region" description="Low complexity" evidence="5">
    <location>
        <begin position="397"/>
        <end position="408"/>
    </location>
</feature>
<protein>
    <recommendedName>
        <fullName evidence="6">Pre-mRNA polyadenylation factor Fip1 domain-containing protein</fullName>
    </recommendedName>
</protein>
<dbReference type="Pfam" id="PF05182">
    <property type="entry name" value="Fip1"/>
    <property type="match status" value="1"/>
</dbReference>
<dbReference type="EMBL" id="GDKF01001646">
    <property type="protein sequence ID" value="JAT76976.1"/>
    <property type="molecule type" value="Transcribed_RNA"/>
</dbReference>
<feature type="compositionally biased region" description="Polar residues" evidence="5">
    <location>
        <begin position="57"/>
        <end position="75"/>
    </location>
</feature>
<dbReference type="InterPro" id="IPR044976">
    <property type="entry name" value="FIPS5/FIPS3-like"/>
</dbReference>
<dbReference type="EMBL" id="GDKF01002651">
    <property type="protein sequence ID" value="JAT75971.1"/>
    <property type="molecule type" value="Transcribed_RNA"/>
</dbReference>
<sequence>MADDEFEALYGTSPAPAPGAPIHQASSRISAEIRAPKDDGDLFDQLYGAPAPPDEATTCTGTTWAQEDPSPSSKGDAQAPPPLPVPEEGEDSDDDLMITLDENATAYEPAAPRYTTQSGVIPGVGPPAGAHSFRDHPATKHEAPEVPGLFPSSAPPTYNQGYGVQPNRPAIGGVPRSAIPGLGGGPAQRGWQSANAPNAGLPTEEPAFQSEAKPGQPIKLPGQTRVTAEEYREFLSLGHGEIFSLDIDRVVDAPWRIPGIDPSDFFNYGLNQRTWKEYTARIEKFRQEFTMQNRIQTLDQALPGRQEATGATRYPKSAPSAASSVAEAMYRASVTSERPARVTHGRSGSPWDHIIVLTDGLLPPDPAPVRTQAAGAPQGPSPAPSAGAKPNRQGQDAAKGGPSPAAAPGVPPGPSAPELAAARAPPSLPGPPPPGAPPPPTGAQPRIKPPPPPGSPKRQLDVRHLPSPSLMPAPAPVEGAPALLASMLPPPFSLPPNFPQPFLSSNPGKTAQPRDAARERGSDRRDTGRDEAPAEGRRDGGRPRSPGADRQEDRRDFRFREREREDWHGGWPAHAEAARGAWHRQQDRGARSPHSPARDRPSEARGRQRDDRSTSPKRARRADSRYKR</sequence>
<dbReference type="InterPro" id="IPR007854">
    <property type="entry name" value="Fip1_dom"/>
</dbReference>
<organism evidence="7">
    <name type="scientific">Auxenochlorella protothecoides</name>
    <name type="common">Green microalga</name>
    <name type="synonym">Chlorella protothecoides</name>
    <dbReference type="NCBI Taxonomy" id="3075"/>
    <lineage>
        <taxon>Eukaryota</taxon>
        <taxon>Viridiplantae</taxon>
        <taxon>Chlorophyta</taxon>
        <taxon>core chlorophytes</taxon>
        <taxon>Trebouxiophyceae</taxon>
        <taxon>Chlorellales</taxon>
        <taxon>Chlorellaceae</taxon>
        <taxon>Auxenochlorella</taxon>
    </lineage>
</organism>
<comment type="subcellular location">
    <subcellularLocation>
        <location evidence="1">Nucleus</location>
    </subcellularLocation>
</comment>
<evidence type="ECO:0000313" key="7">
    <source>
        <dbReference type="EMBL" id="JAT75971.1"/>
    </source>
</evidence>
<feature type="region of interest" description="Disordered" evidence="5">
    <location>
        <begin position="358"/>
        <end position="628"/>
    </location>
</feature>
<dbReference type="GO" id="GO:0006397">
    <property type="term" value="P:mRNA processing"/>
    <property type="evidence" value="ECO:0007669"/>
    <property type="project" value="UniProtKB-KW"/>
</dbReference>
<keyword evidence="4" id="KW-0539">Nucleus</keyword>
<accession>A0A1D2AA63</accession>
<name>A0A1D2AA63_AUXPR</name>
<feature type="compositionally biased region" description="Basic and acidic residues" evidence="5">
    <location>
        <begin position="584"/>
        <end position="614"/>
    </location>
</feature>
<comment type="similarity">
    <text evidence="2">Belongs to the FIP1 family.</text>
</comment>
<feature type="compositionally biased region" description="Basic and acidic residues" evidence="5">
    <location>
        <begin position="515"/>
        <end position="568"/>
    </location>
</feature>
<reference evidence="7" key="1">
    <citation type="submission" date="2015-08" db="EMBL/GenBank/DDBJ databases">
        <authorList>
            <person name="Babu N.S."/>
            <person name="Beckwith C.J."/>
            <person name="Beseler K.G."/>
            <person name="Brison A."/>
            <person name="Carone J.V."/>
            <person name="Caskin T.P."/>
            <person name="Diamond M."/>
            <person name="Durham M.E."/>
            <person name="Foxe J.M."/>
            <person name="Go M."/>
            <person name="Henderson B.A."/>
            <person name="Jones I.B."/>
            <person name="McGettigan J.A."/>
            <person name="Micheletti S.J."/>
            <person name="Nasrallah M.E."/>
            <person name="Ortiz D."/>
            <person name="Piller C.R."/>
            <person name="Privatt S.R."/>
            <person name="Schneider S.L."/>
            <person name="Sharp S."/>
            <person name="Smith T.C."/>
            <person name="Stanton J.D."/>
            <person name="Ullery H.E."/>
            <person name="Wilson R.J."/>
            <person name="Serrano M.G."/>
            <person name="Buck G."/>
            <person name="Lee V."/>
            <person name="Wang Y."/>
            <person name="Carvalho R."/>
            <person name="Voegtly L."/>
            <person name="Shi R."/>
            <person name="Duckworth R."/>
            <person name="Johnson A."/>
            <person name="Loviza R."/>
            <person name="Walstead R."/>
            <person name="Shah Z."/>
            <person name="Kiflezghi M."/>
            <person name="Wade K."/>
            <person name="Ball S.L."/>
            <person name="Bradley K.W."/>
            <person name="Asai D.J."/>
            <person name="Bowman C.A."/>
            <person name="Russell D.A."/>
            <person name="Pope W.H."/>
            <person name="Jacobs-Sera D."/>
            <person name="Hendrix R.W."/>
            <person name="Hatfull G.F."/>
        </authorList>
    </citation>
    <scope>NUCLEOTIDE SEQUENCE</scope>
</reference>
<feature type="compositionally biased region" description="Pro residues" evidence="5">
    <location>
        <begin position="426"/>
        <end position="455"/>
    </location>
</feature>
<evidence type="ECO:0000256" key="1">
    <source>
        <dbReference type="ARBA" id="ARBA00004123"/>
    </source>
</evidence>
<evidence type="ECO:0000259" key="6">
    <source>
        <dbReference type="Pfam" id="PF05182"/>
    </source>
</evidence>
<feature type="region of interest" description="Disordered" evidence="5">
    <location>
        <begin position="200"/>
        <end position="220"/>
    </location>
</feature>
<evidence type="ECO:0000313" key="8">
    <source>
        <dbReference type="EMBL" id="JAT76976.1"/>
    </source>
</evidence>
<feature type="domain" description="Pre-mRNA polyadenylation factor Fip1" evidence="6">
    <location>
        <begin position="245"/>
        <end position="286"/>
    </location>
</feature>
<dbReference type="GO" id="GO:0005634">
    <property type="term" value="C:nucleus"/>
    <property type="evidence" value="ECO:0007669"/>
    <property type="project" value="UniProtKB-SubCell"/>
</dbReference>
<gene>
    <name evidence="7" type="ORF">g.65624</name>
    <name evidence="8" type="ORF">g.65748</name>
</gene>
<evidence type="ECO:0000256" key="4">
    <source>
        <dbReference type="ARBA" id="ARBA00023242"/>
    </source>
</evidence>
<evidence type="ECO:0000256" key="2">
    <source>
        <dbReference type="ARBA" id="ARBA00007459"/>
    </source>
</evidence>
<feature type="compositionally biased region" description="Low complexity" evidence="5">
    <location>
        <begin position="372"/>
        <end position="388"/>
    </location>
</feature>
<proteinExistence type="inferred from homology"/>